<keyword evidence="6 7" id="KW-0472">Membrane</keyword>
<dbReference type="PANTHER" id="PTHR23517">
    <property type="entry name" value="RESISTANCE PROTEIN MDTM, PUTATIVE-RELATED-RELATED"/>
    <property type="match status" value="1"/>
</dbReference>
<sequence>MSAVPQFIRSNPKLAFFSLLAVAASGFGQTFFIAIFGGAIRDEFQLSNSWYGASYSGATLLSAFVLLGAGTLVDRWPLKRVAALGVLLLCAGCLVIGLAHSVWMLLPGFFLLRFAGQGFMTHMGMTTAGRYFTSNRGKVIALAALGFPIAEALLPTSGSLLVAHSGWRSVWLLSAGVLLLVVLPALIWLAGSAGEKSEQPAKESSSQANDFTRAQVLRDRGFYCLLPAALMTPFVVTAVLFHQGAIADARGWSLQVLAGAFGAYAAGHLLALLFAGGLVDRFGAQRSLPVALMPMVGALLLLAVCRQPWVPYLYLALIGVAQAGTGTAGSALWPERYGSTHLGAIRSISQATMVFSTAASPLLMGALLDRGWEVTGIALLLAGIVVGAILLTLATATSNKQVGHYDRGER</sequence>
<feature type="transmembrane region" description="Helical" evidence="7">
    <location>
        <begin position="139"/>
        <end position="163"/>
    </location>
</feature>
<evidence type="ECO:0000256" key="6">
    <source>
        <dbReference type="ARBA" id="ARBA00023136"/>
    </source>
</evidence>
<feature type="transmembrane region" description="Helical" evidence="7">
    <location>
        <begin position="310"/>
        <end position="333"/>
    </location>
</feature>
<keyword evidence="3" id="KW-1003">Cell membrane</keyword>
<dbReference type="Gene3D" id="1.20.1250.20">
    <property type="entry name" value="MFS general substrate transporter like domains"/>
    <property type="match status" value="1"/>
</dbReference>
<dbReference type="InterPro" id="IPR020846">
    <property type="entry name" value="MFS_dom"/>
</dbReference>
<evidence type="ECO:0000256" key="1">
    <source>
        <dbReference type="ARBA" id="ARBA00004651"/>
    </source>
</evidence>
<organism evidence="9 10">
    <name type="scientific">Microbulbifer bruguierae</name>
    <dbReference type="NCBI Taxonomy" id="3029061"/>
    <lineage>
        <taxon>Bacteria</taxon>
        <taxon>Pseudomonadati</taxon>
        <taxon>Pseudomonadota</taxon>
        <taxon>Gammaproteobacteria</taxon>
        <taxon>Cellvibrionales</taxon>
        <taxon>Microbulbiferaceae</taxon>
        <taxon>Microbulbifer</taxon>
    </lineage>
</organism>
<dbReference type="PANTHER" id="PTHR23517:SF3">
    <property type="entry name" value="INTEGRAL MEMBRANE TRANSPORT PROTEIN"/>
    <property type="match status" value="1"/>
</dbReference>
<feature type="transmembrane region" description="Helical" evidence="7">
    <location>
        <begin position="169"/>
        <end position="190"/>
    </location>
</feature>
<dbReference type="InterPro" id="IPR036259">
    <property type="entry name" value="MFS_trans_sf"/>
</dbReference>
<feature type="transmembrane region" description="Helical" evidence="7">
    <location>
        <begin position="345"/>
        <end position="368"/>
    </location>
</feature>
<keyword evidence="2" id="KW-0813">Transport</keyword>
<keyword evidence="10" id="KW-1185">Reference proteome</keyword>
<keyword evidence="4 7" id="KW-0812">Transmembrane</keyword>
<evidence type="ECO:0000256" key="4">
    <source>
        <dbReference type="ARBA" id="ARBA00022692"/>
    </source>
</evidence>
<dbReference type="EMBL" id="CP118605">
    <property type="protein sequence ID" value="WGL15092.1"/>
    <property type="molecule type" value="Genomic_DNA"/>
</dbReference>
<protein>
    <submittedName>
        <fullName evidence="9">MFS transporter</fullName>
    </submittedName>
</protein>
<feature type="transmembrane region" description="Helical" evidence="7">
    <location>
        <begin position="81"/>
        <end position="103"/>
    </location>
</feature>
<dbReference type="Proteomes" id="UP001236500">
    <property type="component" value="Chromosome"/>
</dbReference>
<evidence type="ECO:0000313" key="10">
    <source>
        <dbReference type="Proteomes" id="UP001236500"/>
    </source>
</evidence>
<feature type="domain" description="Major facilitator superfamily (MFS) profile" evidence="8">
    <location>
        <begin position="14"/>
        <end position="400"/>
    </location>
</feature>
<dbReference type="InterPro" id="IPR011701">
    <property type="entry name" value="MFS"/>
</dbReference>
<gene>
    <name evidence="9" type="ORF">PVT68_09910</name>
</gene>
<feature type="transmembrane region" description="Helical" evidence="7">
    <location>
        <begin position="14"/>
        <end position="37"/>
    </location>
</feature>
<proteinExistence type="predicted"/>
<dbReference type="RefSeq" id="WP_280317612.1">
    <property type="nucleotide sequence ID" value="NZ_CP118605.1"/>
</dbReference>
<name>A0ABY8NBC1_9GAMM</name>
<keyword evidence="5 7" id="KW-1133">Transmembrane helix</keyword>
<dbReference type="InterPro" id="IPR050171">
    <property type="entry name" value="MFS_Transporters"/>
</dbReference>
<dbReference type="Pfam" id="PF07690">
    <property type="entry name" value="MFS_1"/>
    <property type="match status" value="1"/>
</dbReference>
<evidence type="ECO:0000259" key="8">
    <source>
        <dbReference type="PROSITE" id="PS50850"/>
    </source>
</evidence>
<comment type="subcellular location">
    <subcellularLocation>
        <location evidence="1">Cell membrane</location>
        <topology evidence="1">Multi-pass membrane protein</topology>
    </subcellularLocation>
</comment>
<evidence type="ECO:0000256" key="7">
    <source>
        <dbReference type="SAM" id="Phobius"/>
    </source>
</evidence>
<reference evidence="9 10" key="1">
    <citation type="submission" date="2023-02" db="EMBL/GenBank/DDBJ databases">
        <title>Description and genomic characterization of Microbulbifer bruguierae sp. nov., isolated from the sediment of mangrove plant Bruguiera sexangula.</title>
        <authorList>
            <person name="Long M."/>
        </authorList>
    </citation>
    <scope>NUCLEOTIDE SEQUENCE [LARGE SCALE GENOMIC DNA]</scope>
    <source>
        <strain evidence="9 10">H12</strain>
    </source>
</reference>
<evidence type="ECO:0000256" key="3">
    <source>
        <dbReference type="ARBA" id="ARBA00022475"/>
    </source>
</evidence>
<accession>A0ABY8NBC1</accession>
<evidence type="ECO:0000256" key="5">
    <source>
        <dbReference type="ARBA" id="ARBA00022989"/>
    </source>
</evidence>
<feature type="transmembrane region" description="Helical" evidence="7">
    <location>
        <begin position="254"/>
        <end position="275"/>
    </location>
</feature>
<evidence type="ECO:0000256" key="2">
    <source>
        <dbReference type="ARBA" id="ARBA00022448"/>
    </source>
</evidence>
<dbReference type="SUPFAM" id="SSF103473">
    <property type="entry name" value="MFS general substrate transporter"/>
    <property type="match status" value="1"/>
</dbReference>
<dbReference type="PROSITE" id="PS50850">
    <property type="entry name" value="MFS"/>
    <property type="match status" value="1"/>
</dbReference>
<feature type="transmembrane region" description="Helical" evidence="7">
    <location>
        <begin position="374"/>
        <end position="394"/>
    </location>
</feature>
<feature type="transmembrane region" description="Helical" evidence="7">
    <location>
        <begin position="49"/>
        <end position="69"/>
    </location>
</feature>
<feature type="transmembrane region" description="Helical" evidence="7">
    <location>
        <begin position="287"/>
        <end position="304"/>
    </location>
</feature>
<evidence type="ECO:0000313" key="9">
    <source>
        <dbReference type="EMBL" id="WGL15092.1"/>
    </source>
</evidence>
<feature type="transmembrane region" description="Helical" evidence="7">
    <location>
        <begin position="222"/>
        <end position="242"/>
    </location>
</feature>